<evidence type="ECO:0000256" key="3">
    <source>
        <dbReference type="ARBA" id="ARBA00023172"/>
    </source>
</evidence>
<evidence type="ECO:0000313" key="6">
    <source>
        <dbReference type="Proteomes" id="UP001249240"/>
    </source>
</evidence>
<reference evidence="5" key="1">
    <citation type="submission" date="2023-03" db="EMBL/GenBank/DDBJ databases">
        <authorList>
            <person name="Shen W."/>
            <person name="Cai J."/>
        </authorList>
    </citation>
    <scope>NUCLEOTIDE SEQUENCE</scope>
    <source>
        <strain evidence="5">B646-2</strain>
    </source>
</reference>
<name>A0AAW8T496_9ENTE</name>
<dbReference type="PANTHER" id="PTHR30349">
    <property type="entry name" value="PHAGE INTEGRASE-RELATED"/>
    <property type="match status" value="1"/>
</dbReference>
<comment type="similarity">
    <text evidence="1">Belongs to the 'phage' integrase family.</text>
</comment>
<protein>
    <submittedName>
        <fullName evidence="5">Tyrosine-type recombinase/integrase</fullName>
    </submittedName>
</protein>
<sequence length="78" mass="9080">MPNRELKKIVDKYKMTEISVHGFRHSHASLLFEAGLDVKSVQDRLGHSDVQTTLQIYTHVTEKMKNNSGEKFQKYVNF</sequence>
<dbReference type="InterPro" id="IPR002104">
    <property type="entry name" value="Integrase_catalytic"/>
</dbReference>
<dbReference type="SUPFAM" id="SSF56349">
    <property type="entry name" value="DNA breaking-rejoining enzymes"/>
    <property type="match status" value="1"/>
</dbReference>
<dbReference type="InterPro" id="IPR011010">
    <property type="entry name" value="DNA_brk_join_enz"/>
</dbReference>
<gene>
    <name evidence="5" type="ORF">P7D78_20415</name>
</gene>
<dbReference type="PROSITE" id="PS51898">
    <property type="entry name" value="TYR_RECOMBINASE"/>
    <property type="match status" value="1"/>
</dbReference>
<feature type="domain" description="Tyr recombinase" evidence="4">
    <location>
        <begin position="1"/>
        <end position="70"/>
    </location>
</feature>
<evidence type="ECO:0000313" key="5">
    <source>
        <dbReference type="EMBL" id="MDT2540473.1"/>
    </source>
</evidence>
<accession>A0AAW8T496</accession>
<dbReference type="GO" id="GO:0006310">
    <property type="term" value="P:DNA recombination"/>
    <property type="evidence" value="ECO:0007669"/>
    <property type="project" value="UniProtKB-KW"/>
</dbReference>
<dbReference type="GO" id="GO:0003677">
    <property type="term" value="F:DNA binding"/>
    <property type="evidence" value="ECO:0007669"/>
    <property type="project" value="UniProtKB-KW"/>
</dbReference>
<dbReference type="InterPro" id="IPR050090">
    <property type="entry name" value="Tyrosine_recombinase_XerCD"/>
</dbReference>
<organism evidence="5 6">
    <name type="scientific">Enterococcus raffinosus</name>
    <dbReference type="NCBI Taxonomy" id="71452"/>
    <lineage>
        <taxon>Bacteria</taxon>
        <taxon>Bacillati</taxon>
        <taxon>Bacillota</taxon>
        <taxon>Bacilli</taxon>
        <taxon>Lactobacillales</taxon>
        <taxon>Enterococcaceae</taxon>
        <taxon>Enterococcus</taxon>
    </lineage>
</organism>
<dbReference type="PANTHER" id="PTHR30349:SF41">
    <property type="entry name" value="INTEGRASE_RECOMBINASE PROTEIN MJ0367-RELATED"/>
    <property type="match status" value="1"/>
</dbReference>
<dbReference type="EMBL" id="JARPXM010000046">
    <property type="protein sequence ID" value="MDT2540473.1"/>
    <property type="molecule type" value="Genomic_DNA"/>
</dbReference>
<dbReference type="Proteomes" id="UP001249240">
    <property type="component" value="Unassembled WGS sequence"/>
</dbReference>
<dbReference type="GO" id="GO:0015074">
    <property type="term" value="P:DNA integration"/>
    <property type="evidence" value="ECO:0007669"/>
    <property type="project" value="InterPro"/>
</dbReference>
<keyword evidence="2" id="KW-0238">DNA-binding</keyword>
<evidence type="ECO:0000259" key="4">
    <source>
        <dbReference type="PROSITE" id="PS51898"/>
    </source>
</evidence>
<dbReference type="Gene3D" id="1.10.443.10">
    <property type="entry name" value="Intergrase catalytic core"/>
    <property type="match status" value="1"/>
</dbReference>
<dbReference type="Pfam" id="PF00589">
    <property type="entry name" value="Phage_integrase"/>
    <property type="match status" value="1"/>
</dbReference>
<dbReference type="RefSeq" id="WP_224994002.1">
    <property type="nucleotide sequence ID" value="NZ_JARPXM010000046.1"/>
</dbReference>
<evidence type="ECO:0000256" key="2">
    <source>
        <dbReference type="ARBA" id="ARBA00023125"/>
    </source>
</evidence>
<dbReference type="AlphaFoldDB" id="A0AAW8T496"/>
<proteinExistence type="inferred from homology"/>
<evidence type="ECO:0000256" key="1">
    <source>
        <dbReference type="ARBA" id="ARBA00008857"/>
    </source>
</evidence>
<keyword evidence="3" id="KW-0233">DNA recombination</keyword>
<comment type="caution">
    <text evidence="5">The sequence shown here is derived from an EMBL/GenBank/DDBJ whole genome shotgun (WGS) entry which is preliminary data.</text>
</comment>
<dbReference type="InterPro" id="IPR013762">
    <property type="entry name" value="Integrase-like_cat_sf"/>
</dbReference>